<dbReference type="GeneID" id="77342228"/>
<evidence type="ECO:0000313" key="3">
    <source>
        <dbReference type="Proteomes" id="UP000423756"/>
    </source>
</evidence>
<dbReference type="Proteomes" id="UP000423756">
    <property type="component" value="Unassembled WGS sequence"/>
</dbReference>
<name>A0A7V7TGJ6_9VIBR</name>
<organism evidence="2 3">
    <name type="scientific">Vibrio chagasii</name>
    <dbReference type="NCBI Taxonomy" id="170679"/>
    <lineage>
        <taxon>Bacteria</taxon>
        <taxon>Pseudomonadati</taxon>
        <taxon>Pseudomonadota</taxon>
        <taxon>Gammaproteobacteria</taxon>
        <taxon>Vibrionales</taxon>
        <taxon>Vibrionaceae</taxon>
        <taxon>Vibrio</taxon>
    </lineage>
</organism>
<evidence type="ECO:0000313" key="2">
    <source>
        <dbReference type="EMBL" id="KAB0479305.1"/>
    </source>
</evidence>
<feature type="chain" id="PRO_5031043352" evidence="1">
    <location>
        <begin position="19"/>
        <end position="104"/>
    </location>
</feature>
<reference evidence="2 3" key="1">
    <citation type="submission" date="2019-09" db="EMBL/GenBank/DDBJ databases">
        <title>Draft genome sequences of 48 bacterial type strains from the CCUG.</title>
        <authorList>
            <person name="Tunovic T."/>
            <person name="Pineiro-Iglesias B."/>
            <person name="Unosson C."/>
            <person name="Inganas E."/>
            <person name="Ohlen M."/>
            <person name="Cardew S."/>
            <person name="Jensie-Markopoulos S."/>
            <person name="Salva-Serra F."/>
            <person name="Jaen-Luchoro D."/>
            <person name="Karlsson R."/>
            <person name="Svensson-Stadler L."/>
            <person name="Chun J."/>
            <person name="Moore E."/>
        </authorList>
    </citation>
    <scope>NUCLEOTIDE SEQUENCE [LARGE SCALE GENOMIC DNA]</scope>
    <source>
        <strain evidence="2 3">CCUG 48643</strain>
    </source>
</reference>
<feature type="signal peptide" evidence="1">
    <location>
        <begin position="1"/>
        <end position="18"/>
    </location>
</feature>
<dbReference type="RefSeq" id="WP_137407883.1">
    <property type="nucleotide sequence ID" value="NZ_AP025465.1"/>
</dbReference>
<evidence type="ECO:0000256" key="1">
    <source>
        <dbReference type="SAM" id="SignalP"/>
    </source>
</evidence>
<proteinExistence type="predicted"/>
<accession>A0A7V7TGJ6</accession>
<keyword evidence="1" id="KW-0732">Signal</keyword>
<dbReference type="EMBL" id="VZPX01000026">
    <property type="protein sequence ID" value="KAB0479305.1"/>
    <property type="molecule type" value="Genomic_DNA"/>
</dbReference>
<comment type="caution">
    <text evidence="2">The sequence shown here is derived from an EMBL/GenBank/DDBJ whole genome shotgun (WGS) entry which is preliminary data.</text>
</comment>
<protein>
    <submittedName>
        <fullName evidence="2">Uncharacterized protein</fullName>
    </submittedName>
</protein>
<gene>
    <name evidence="2" type="ORF">F7Q91_13595</name>
</gene>
<sequence length="104" mass="11330">MKYMLPIFLLFIAGNANAYTECNTKITGYFIGSDEVHDSDAHLWLNLANGGSASINTTNAAFDAVVSTALSSLVADNPVKIRLFSDNADCTKNNYDMVGLWLFN</sequence>
<dbReference type="AlphaFoldDB" id="A0A7V7TGJ6"/>